<sequence>MATVPEVFTPLCRCGLAPETVTHVVLRCPEEDAARAALESRLAPRRLPTAGIMLRWLLARHRLPEFRLAVEIGDEMRLEDNGDSAD</sequence>
<proteinExistence type="predicted"/>
<protein>
    <submittedName>
        <fullName evidence="1">Uncharacterized protein</fullName>
    </submittedName>
</protein>
<reference evidence="1 2" key="1">
    <citation type="submission" date="2024-01" db="EMBL/GenBank/DDBJ databases">
        <authorList>
            <person name="Allen C."/>
            <person name="Tagirdzhanova G."/>
        </authorList>
    </citation>
    <scope>NUCLEOTIDE SEQUENCE [LARGE SCALE GENOMIC DNA]</scope>
    <source>
        <strain evidence="1 2">CBS 573.63</strain>
    </source>
</reference>
<gene>
    <name evidence="1" type="ORF">SEPCBS57363_005952</name>
</gene>
<keyword evidence="2" id="KW-1185">Reference proteome</keyword>
<name>A0ABP0E0E3_9PEZI</name>
<evidence type="ECO:0000313" key="2">
    <source>
        <dbReference type="Proteomes" id="UP001642501"/>
    </source>
</evidence>
<comment type="caution">
    <text evidence="1">The sequence shown here is derived from an EMBL/GenBank/DDBJ whole genome shotgun (WGS) entry which is preliminary data.</text>
</comment>
<dbReference type="EMBL" id="CAWUOM010000152">
    <property type="protein sequence ID" value="CAK7274029.1"/>
    <property type="molecule type" value="Genomic_DNA"/>
</dbReference>
<dbReference type="Proteomes" id="UP001642501">
    <property type="component" value="Unassembled WGS sequence"/>
</dbReference>
<organism evidence="1 2">
    <name type="scientific">Sporothrix epigloea</name>
    <dbReference type="NCBI Taxonomy" id="1892477"/>
    <lineage>
        <taxon>Eukaryota</taxon>
        <taxon>Fungi</taxon>
        <taxon>Dikarya</taxon>
        <taxon>Ascomycota</taxon>
        <taxon>Pezizomycotina</taxon>
        <taxon>Sordariomycetes</taxon>
        <taxon>Sordariomycetidae</taxon>
        <taxon>Ophiostomatales</taxon>
        <taxon>Ophiostomataceae</taxon>
        <taxon>Sporothrix</taxon>
    </lineage>
</organism>
<evidence type="ECO:0000313" key="1">
    <source>
        <dbReference type="EMBL" id="CAK7274029.1"/>
    </source>
</evidence>
<accession>A0ABP0E0E3</accession>